<accession>A0A2W1CYS9</accession>
<dbReference type="Proteomes" id="UP000245464">
    <property type="component" value="Chromosome 10"/>
</dbReference>
<reference evidence="5" key="4">
    <citation type="journal article" date="2022" name="Microb. Genom.">
        <title>A global pangenome for the wheat fungal pathogen Pyrenophora tritici-repentis and prediction of effector protein structural homology.</title>
        <authorList>
            <person name="Moolhuijzen P.M."/>
            <person name="See P.T."/>
            <person name="Shi G."/>
            <person name="Powell H.R."/>
            <person name="Cockram J."/>
            <person name="Jorgensen L.N."/>
            <person name="Benslimane H."/>
            <person name="Strelkov S.E."/>
            <person name="Turner J."/>
            <person name="Liu Z."/>
            <person name="Moffat C.S."/>
        </authorList>
    </citation>
    <scope>NUCLEOTIDE SEQUENCE [LARGE SCALE GENOMIC DNA]</scope>
</reference>
<sequence length="153" mass="17223">MSHEINTYYFSFVTTKQQIHLPTDFRAHKAVTVLNSGFNSTAETTMSNSNSMVFFPTTPFDIALVVIFVFVHISIIRLANEHDYEFGVHIAIDHSLYYERTIALLDEYLPAYSDDSPPAYTETPDEPPAYSDVIGIDVAVFAVETEDDEDGTL</sequence>
<reference evidence="3" key="2">
    <citation type="submission" date="2021-05" db="EMBL/GenBank/DDBJ databases">
        <authorList>
            <person name="Moolhuijzen P.M."/>
            <person name="Moffat C.S."/>
        </authorList>
    </citation>
    <scope>NUCLEOTIDE SEQUENCE</scope>
    <source>
        <strain evidence="3">86-124</strain>
    </source>
</reference>
<name>A0A2W1CYS9_9PLEO</name>
<gene>
    <name evidence="3" type="ORF">Ptr86124_012267</name>
    <name evidence="2" type="ORF">PtrM4_042190</name>
</gene>
<dbReference type="OrthoDB" id="10473040at2759"/>
<evidence type="ECO:0000313" key="4">
    <source>
        <dbReference type="Proteomes" id="UP000245464"/>
    </source>
</evidence>
<dbReference type="AlphaFoldDB" id="A0A2W1CYS9"/>
<feature type="transmembrane region" description="Helical" evidence="1">
    <location>
        <begin position="53"/>
        <end position="76"/>
    </location>
</feature>
<evidence type="ECO:0000313" key="5">
    <source>
        <dbReference type="Proteomes" id="UP000249757"/>
    </source>
</evidence>
<keyword evidence="1" id="KW-1133">Transmembrane helix</keyword>
<keyword evidence="1" id="KW-0472">Membrane</keyword>
<comment type="caution">
    <text evidence="2">The sequence shown here is derived from an EMBL/GenBank/DDBJ whole genome shotgun (WGS) entry which is preliminary data.</text>
</comment>
<organism evidence="2 4">
    <name type="scientific">Pyrenophora tritici-repentis</name>
    <dbReference type="NCBI Taxonomy" id="45151"/>
    <lineage>
        <taxon>Eukaryota</taxon>
        <taxon>Fungi</taxon>
        <taxon>Dikarya</taxon>
        <taxon>Ascomycota</taxon>
        <taxon>Pezizomycotina</taxon>
        <taxon>Dothideomycetes</taxon>
        <taxon>Pleosporomycetidae</taxon>
        <taxon>Pleosporales</taxon>
        <taxon>Pleosporineae</taxon>
        <taxon>Pleosporaceae</taxon>
        <taxon>Pyrenophora</taxon>
    </lineage>
</organism>
<evidence type="ECO:0000313" key="3">
    <source>
        <dbReference type="EMBL" id="KAI1508638.1"/>
    </source>
</evidence>
<evidence type="ECO:0000313" key="2">
    <source>
        <dbReference type="EMBL" id="KAF7564785.1"/>
    </source>
</evidence>
<protein>
    <submittedName>
        <fullName evidence="2">Uncharacterized protein</fullName>
    </submittedName>
</protein>
<reference evidence="2" key="1">
    <citation type="journal article" date="2018" name="BMC Genomics">
        <title>Comparative genomics of the wheat fungal pathogen Pyrenophora tritici-repentis reveals chromosomal variations and genome plasticity.</title>
        <authorList>
            <person name="Moolhuijzen P."/>
            <person name="See P.T."/>
            <person name="Hane J.K."/>
            <person name="Shi G."/>
            <person name="Liu Z."/>
            <person name="Oliver R.P."/>
            <person name="Moffat C.S."/>
        </authorList>
    </citation>
    <scope>NUCLEOTIDE SEQUENCE [LARGE SCALE GENOMIC DNA]</scope>
    <source>
        <strain evidence="2">M4</strain>
    </source>
</reference>
<proteinExistence type="predicted"/>
<evidence type="ECO:0000256" key="1">
    <source>
        <dbReference type="SAM" id="Phobius"/>
    </source>
</evidence>
<reference evidence="3" key="3">
    <citation type="journal article" date="2022" name="bioRxiv">
        <title>A global pangenome for the wheat fungal pathogen Pyrenophora tritici-repentis and prediction of effector protein structural homology.</title>
        <authorList>
            <person name="Moolhuijzen P."/>
            <person name="See P.T."/>
            <person name="Shi G."/>
            <person name="Powell H.R."/>
            <person name="Cockram J."/>
            <person name="Jorgensen L.N."/>
            <person name="Benslimane H."/>
            <person name="Strelkov S.E."/>
            <person name="Turner J."/>
            <person name="Liu Z."/>
            <person name="Moffat C.S."/>
        </authorList>
    </citation>
    <scope>NUCLEOTIDE SEQUENCE</scope>
    <source>
        <strain evidence="3">86-124</strain>
    </source>
</reference>
<dbReference type="Proteomes" id="UP000249757">
    <property type="component" value="Unassembled WGS sequence"/>
</dbReference>
<dbReference type="EMBL" id="NRDI02000024">
    <property type="protein sequence ID" value="KAI1508638.1"/>
    <property type="molecule type" value="Genomic_DNA"/>
</dbReference>
<keyword evidence="1" id="KW-0812">Transmembrane</keyword>
<keyword evidence="5" id="KW-1185">Reference proteome</keyword>
<dbReference type="EMBL" id="NQIK02000010">
    <property type="protein sequence ID" value="KAF7564785.1"/>
    <property type="molecule type" value="Genomic_DNA"/>
</dbReference>